<name>A0A246WP72_9BURK</name>
<evidence type="ECO:0000313" key="3">
    <source>
        <dbReference type="Proteomes" id="UP000197596"/>
    </source>
</evidence>
<dbReference type="RefSeq" id="WP_088751791.1">
    <property type="nucleotide sequence ID" value="NZ_NJGU01000008.1"/>
</dbReference>
<keyword evidence="2" id="KW-0418">Kinase</keyword>
<dbReference type="InterPro" id="IPR003594">
    <property type="entry name" value="HATPase_dom"/>
</dbReference>
<dbReference type="SMART" id="SM00331">
    <property type="entry name" value="PP2C_SIG"/>
    <property type="match status" value="1"/>
</dbReference>
<dbReference type="InterPro" id="IPR001932">
    <property type="entry name" value="PPM-type_phosphatase-like_dom"/>
</dbReference>
<dbReference type="InterPro" id="IPR036890">
    <property type="entry name" value="HATPase_C_sf"/>
</dbReference>
<dbReference type="Proteomes" id="UP000197596">
    <property type="component" value="Unassembled WGS sequence"/>
</dbReference>
<protein>
    <submittedName>
        <fullName evidence="2">Serine/threonine protein kinase</fullName>
    </submittedName>
</protein>
<dbReference type="SUPFAM" id="SSF55874">
    <property type="entry name" value="ATPase domain of HSP90 chaperone/DNA topoisomerase II/histidine kinase"/>
    <property type="match status" value="1"/>
</dbReference>
<feature type="domain" description="PPM-type phosphatase" evidence="1">
    <location>
        <begin position="152"/>
        <end position="342"/>
    </location>
</feature>
<dbReference type="AlphaFoldDB" id="A0A246WP72"/>
<dbReference type="Pfam" id="PF07228">
    <property type="entry name" value="SpoIIE"/>
    <property type="match status" value="1"/>
</dbReference>
<dbReference type="SUPFAM" id="SSF81606">
    <property type="entry name" value="PP2C-like"/>
    <property type="match status" value="1"/>
</dbReference>
<dbReference type="PANTHER" id="PTHR35801:SF1">
    <property type="entry name" value="PHOSPHOSERINE PHOSPHATASE RSBX"/>
    <property type="match status" value="1"/>
</dbReference>
<dbReference type="GO" id="GO:0004674">
    <property type="term" value="F:protein serine/threonine kinase activity"/>
    <property type="evidence" value="ECO:0007669"/>
    <property type="project" value="UniProtKB-KW"/>
</dbReference>
<keyword evidence="2" id="KW-0808">Transferase</keyword>
<accession>A0A246WP72</accession>
<dbReference type="Gene3D" id="3.60.40.10">
    <property type="entry name" value="PPM-type phosphatase domain"/>
    <property type="match status" value="1"/>
</dbReference>
<organism evidence="2 3">
    <name type="scientific">Herbaspirillum robiniae</name>
    <dbReference type="NCBI Taxonomy" id="2014887"/>
    <lineage>
        <taxon>Bacteria</taxon>
        <taxon>Pseudomonadati</taxon>
        <taxon>Pseudomonadota</taxon>
        <taxon>Betaproteobacteria</taxon>
        <taxon>Burkholderiales</taxon>
        <taxon>Oxalobacteraceae</taxon>
        <taxon>Herbaspirillum</taxon>
    </lineage>
</organism>
<evidence type="ECO:0000259" key="1">
    <source>
        <dbReference type="SMART" id="SM00331"/>
    </source>
</evidence>
<dbReference type="PANTHER" id="PTHR35801">
    <property type="entry name" value="PHOSPHOSERINE PHOSPHATASE RSBX"/>
    <property type="match status" value="1"/>
</dbReference>
<keyword evidence="2" id="KW-0723">Serine/threonine-protein kinase</keyword>
<dbReference type="Pfam" id="PF13581">
    <property type="entry name" value="HATPase_c_2"/>
    <property type="match status" value="1"/>
</dbReference>
<reference evidence="2 3" key="1">
    <citation type="submission" date="2017-06" db="EMBL/GenBank/DDBJ databases">
        <title>Herbaspirillum phytohormonus sp. nov., isolated from the root nodule of Robinia pseudoacacia in lead-zinc mine.</title>
        <authorList>
            <person name="Fan M."/>
            <person name="Lin Y."/>
        </authorList>
    </citation>
    <scope>NUCLEOTIDE SEQUENCE [LARGE SCALE GENOMIC DNA]</scope>
    <source>
        <strain evidence="2 3">HZ10</strain>
    </source>
</reference>
<dbReference type="Gene3D" id="3.30.565.10">
    <property type="entry name" value="Histidine kinase-like ATPase, C-terminal domain"/>
    <property type="match status" value="1"/>
</dbReference>
<comment type="caution">
    <text evidence="2">The sequence shown here is derived from an EMBL/GenBank/DDBJ whole genome shotgun (WGS) entry which is preliminary data.</text>
</comment>
<gene>
    <name evidence="2" type="ORF">CEJ42_16225</name>
</gene>
<evidence type="ECO:0000313" key="2">
    <source>
        <dbReference type="EMBL" id="OWY28164.1"/>
    </source>
</evidence>
<dbReference type="EMBL" id="NJGU01000008">
    <property type="protein sequence ID" value="OWY28164.1"/>
    <property type="molecule type" value="Genomic_DNA"/>
</dbReference>
<proteinExistence type="predicted"/>
<dbReference type="InterPro" id="IPR039248">
    <property type="entry name" value="Ptase_RsbX"/>
</dbReference>
<dbReference type="InterPro" id="IPR036457">
    <property type="entry name" value="PPM-type-like_dom_sf"/>
</dbReference>
<sequence length="346" mass="36519">MENVLTASRTEEVVAINESADVAAARRAGSDLARRLDFPSEEAARLALVVTEAASNILKHAGRGEVLLRTVHALASDGKNVRGIELLAIDGGAGMSDMPSSMADGMSTAGSYGVGLGAIQRQSDELEIFTLPDQGTILRAVVWETPGATEQWKNGLICVPLAGEHACGDAVWAAVSDDNALLMISDGLGHGEAAAEASDAAVSLISEIAFKLEPADLVLRAHRGLQRTRGAALAIARIDPYAGKVSFSGVGNIAACIVIGGVRRHLVSHNGIVGHNLRKAQQFDSPWQDEALLILHSDGLVSRWSLDGYPGLDRAHPALIAGVLYRDFYRGRDDVSILVVRREVAA</sequence>